<keyword evidence="1 3" id="KW-0378">Hydrolase</keyword>
<proteinExistence type="predicted"/>
<dbReference type="Proteomes" id="UP000612893">
    <property type="component" value="Unassembled WGS sequence"/>
</dbReference>
<sequence>MKQISGKLVCETLDEVLDVVHSAVVVIDMQNDAVLPEGKFAQAGNDISGMLEIVPRCTGFIEEARALSVLVIHVRTITLRDGRSDSPSWLRAKASISGETEWFLEGSWGAEFCAGCRPLPGEPVVTKHRSSAFRNTDLDQILRNNDIRTVVVIGEQTPGCVEATYRDAAYHDYYNVLIEDCVAAFDRAQHEASLLVQRARHDVCHSEEALAIWQRQRGRMPVAGG</sequence>
<gene>
    <name evidence="3" type="ORF">JF922_01820</name>
</gene>
<accession>A0A934K732</accession>
<dbReference type="PANTHER" id="PTHR43540:SF6">
    <property type="entry name" value="ISOCHORISMATASE-LIKE DOMAIN-CONTAINING PROTEIN"/>
    <property type="match status" value="1"/>
</dbReference>
<dbReference type="PANTHER" id="PTHR43540">
    <property type="entry name" value="PEROXYUREIDOACRYLATE/UREIDOACRYLATE AMIDOHYDROLASE-RELATED"/>
    <property type="match status" value="1"/>
</dbReference>
<evidence type="ECO:0000313" key="3">
    <source>
        <dbReference type="EMBL" id="MBJ7596813.1"/>
    </source>
</evidence>
<organism evidence="3 4">
    <name type="scientific">Candidatus Nephthysia bennettiae</name>
    <dbReference type="NCBI Taxonomy" id="3127016"/>
    <lineage>
        <taxon>Bacteria</taxon>
        <taxon>Bacillati</taxon>
        <taxon>Candidatus Dormiibacterota</taxon>
        <taxon>Candidatus Dormibacteria</taxon>
        <taxon>Candidatus Dormibacterales</taxon>
        <taxon>Candidatus Dormibacteraceae</taxon>
        <taxon>Candidatus Nephthysia</taxon>
    </lineage>
</organism>
<reference evidence="3" key="1">
    <citation type="submission" date="2020-10" db="EMBL/GenBank/DDBJ databases">
        <title>Ca. Dormibacterota MAGs.</title>
        <authorList>
            <person name="Montgomery K."/>
        </authorList>
    </citation>
    <scope>NUCLEOTIDE SEQUENCE [LARGE SCALE GENOMIC DNA]</scope>
    <source>
        <strain evidence="3">SC8812_S17_10</strain>
    </source>
</reference>
<feature type="domain" description="Isochorismatase-like" evidence="2">
    <location>
        <begin position="22"/>
        <end position="195"/>
    </location>
</feature>
<dbReference type="Pfam" id="PF00857">
    <property type="entry name" value="Isochorismatase"/>
    <property type="match status" value="1"/>
</dbReference>
<dbReference type="Gene3D" id="3.40.50.850">
    <property type="entry name" value="Isochorismatase-like"/>
    <property type="match status" value="1"/>
</dbReference>
<protein>
    <submittedName>
        <fullName evidence="3">Cysteine hydrolase</fullName>
    </submittedName>
</protein>
<dbReference type="AlphaFoldDB" id="A0A934K732"/>
<keyword evidence="4" id="KW-1185">Reference proteome</keyword>
<dbReference type="InterPro" id="IPR000868">
    <property type="entry name" value="Isochorismatase-like_dom"/>
</dbReference>
<dbReference type="SUPFAM" id="SSF52499">
    <property type="entry name" value="Isochorismatase-like hydrolases"/>
    <property type="match status" value="1"/>
</dbReference>
<evidence type="ECO:0000256" key="1">
    <source>
        <dbReference type="ARBA" id="ARBA00022801"/>
    </source>
</evidence>
<dbReference type="EMBL" id="JAEKNR010000024">
    <property type="protein sequence ID" value="MBJ7596813.1"/>
    <property type="molecule type" value="Genomic_DNA"/>
</dbReference>
<dbReference type="RefSeq" id="WP_338198645.1">
    <property type="nucleotide sequence ID" value="NZ_JAEKNR010000024.1"/>
</dbReference>
<dbReference type="InterPro" id="IPR050272">
    <property type="entry name" value="Isochorismatase-like_hydrls"/>
</dbReference>
<name>A0A934K732_9BACT</name>
<comment type="caution">
    <text evidence="3">The sequence shown here is derived from an EMBL/GenBank/DDBJ whole genome shotgun (WGS) entry which is preliminary data.</text>
</comment>
<evidence type="ECO:0000313" key="4">
    <source>
        <dbReference type="Proteomes" id="UP000612893"/>
    </source>
</evidence>
<evidence type="ECO:0000259" key="2">
    <source>
        <dbReference type="Pfam" id="PF00857"/>
    </source>
</evidence>
<dbReference type="GO" id="GO:0016787">
    <property type="term" value="F:hydrolase activity"/>
    <property type="evidence" value="ECO:0007669"/>
    <property type="project" value="UniProtKB-KW"/>
</dbReference>
<dbReference type="CDD" id="cd00431">
    <property type="entry name" value="cysteine_hydrolases"/>
    <property type="match status" value="1"/>
</dbReference>
<dbReference type="InterPro" id="IPR036380">
    <property type="entry name" value="Isochorismatase-like_sf"/>
</dbReference>